<dbReference type="Pfam" id="PF20430">
    <property type="entry name" value="Eplus_motif"/>
    <property type="match status" value="1"/>
</dbReference>
<proteinExistence type="predicted"/>
<dbReference type="NCBIfam" id="TIGR00756">
    <property type="entry name" value="PPR"/>
    <property type="match status" value="7"/>
</dbReference>
<dbReference type="InterPro" id="IPR002885">
    <property type="entry name" value="PPR_rpt"/>
</dbReference>
<gene>
    <name evidence="3" type="ORF">GOP47_0019148</name>
</gene>
<evidence type="ECO:0000256" key="1">
    <source>
        <dbReference type="ARBA" id="ARBA00022737"/>
    </source>
</evidence>
<dbReference type="Pfam" id="PF20431">
    <property type="entry name" value="E_motif"/>
    <property type="match status" value="1"/>
</dbReference>
<dbReference type="FunFam" id="1.25.40.10:FF:000285">
    <property type="entry name" value="Pentatricopeptide repeat-containing protein, chloroplastic"/>
    <property type="match status" value="1"/>
</dbReference>
<feature type="repeat" description="PPR" evidence="2">
    <location>
        <begin position="382"/>
        <end position="416"/>
    </location>
</feature>
<accession>A0A9D4UFR4</accession>
<feature type="repeat" description="PPR" evidence="2">
    <location>
        <begin position="417"/>
        <end position="451"/>
    </location>
</feature>
<feature type="repeat" description="PPR" evidence="2">
    <location>
        <begin position="280"/>
        <end position="314"/>
    </location>
</feature>
<dbReference type="FunFam" id="1.25.40.10:FF:000090">
    <property type="entry name" value="Pentatricopeptide repeat-containing protein, chloroplastic"/>
    <property type="match status" value="1"/>
</dbReference>
<dbReference type="InterPro" id="IPR046848">
    <property type="entry name" value="E_motif"/>
</dbReference>
<dbReference type="PROSITE" id="PS51375">
    <property type="entry name" value="PPR"/>
    <property type="match status" value="7"/>
</dbReference>
<dbReference type="FunFam" id="1.25.40.10:FF:000031">
    <property type="entry name" value="Pentatricopeptide repeat-containing protein mitochondrial"/>
    <property type="match status" value="2"/>
</dbReference>
<evidence type="ECO:0000313" key="3">
    <source>
        <dbReference type="EMBL" id="KAI5066524.1"/>
    </source>
</evidence>
<dbReference type="GO" id="GO:0003723">
    <property type="term" value="F:RNA binding"/>
    <property type="evidence" value="ECO:0007669"/>
    <property type="project" value="InterPro"/>
</dbReference>
<organism evidence="3 4">
    <name type="scientific">Adiantum capillus-veneris</name>
    <name type="common">Maidenhair fern</name>
    <dbReference type="NCBI Taxonomy" id="13818"/>
    <lineage>
        <taxon>Eukaryota</taxon>
        <taxon>Viridiplantae</taxon>
        <taxon>Streptophyta</taxon>
        <taxon>Embryophyta</taxon>
        <taxon>Tracheophyta</taxon>
        <taxon>Polypodiopsida</taxon>
        <taxon>Polypodiidae</taxon>
        <taxon>Polypodiales</taxon>
        <taxon>Pteridineae</taxon>
        <taxon>Pteridaceae</taxon>
        <taxon>Vittarioideae</taxon>
        <taxon>Adiantum</taxon>
    </lineage>
</organism>
<keyword evidence="1" id="KW-0677">Repeat</keyword>
<dbReference type="InterPro" id="IPR046960">
    <property type="entry name" value="PPR_At4g14850-like_plant"/>
</dbReference>
<dbReference type="Pfam" id="PF13041">
    <property type="entry name" value="PPR_2"/>
    <property type="match status" value="4"/>
</dbReference>
<feature type="repeat" description="PPR" evidence="2">
    <location>
        <begin position="76"/>
        <end position="110"/>
    </location>
</feature>
<dbReference type="SUPFAM" id="SSF81901">
    <property type="entry name" value="HCP-like"/>
    <property type="match status" value="1"/>
</dbReference>
<sequence>MQREGLSPNAVTYACILKACSIMQNVEMGKQIHDEIVSQGLLERNVVLGNALVDMYDKCGEFVKALKVLYELPTRNVISWTALIAGYVQRGQGKEALGCFNGMRREGLSPNATTYACTLKACGIMQEVDMGMQIHDEIVSQGLLEKSIVLGGALVDMYAKCGVFTKAHKVLEELPVRNVVSWSALITGYAQQGHGQEALDSFQRMRSEGFSPNAITYACILKACGIIRDADVGKQIHDEIASQGLLKRDVVLGNALLDMYAKCGVLLKAQKVFDELHIRDAISWNSLIAGYAQEGLAHKALGCLHQMRSEGFSPDRVTYACILKACGIMQDIDMGKQIHDEIVSQGLLNKDVVLCGALVDMYAKCGILLKSQKVFDELPVRDAVSWSALIAGYAQQGQGEEALYCFQRMRSEGFSPNVVSWTSLIGGYAQQGQAKEALDCFQCMQKEGISPDAITFVNVLNACSHSGLVDEGEMYFDNMKKKYGIAPNNEHYTCMVDLFGRARLFDKAMKVITMMPSSEYPPVWSALLGACRKWGNVKLGRFAFERAVQLDQYDAAAYVLMSNIYAAAGLQEEAENIECMRIKNAAWKQPGCSCWVDESGNVNKFVVGDTTHPPSRQIYAKLQDLELKLSQQGYSPNLHCVRCSGMIVCALLKMSAPNCVQGSFCSSVR</sequence>
<evidence type="ECO:0000256" key="2">
    <source>
        <dbReference type="PROSITE-ProRule" id="PRU00708"/>
    </source>
</evidence>
<dbReference type="Pfam" id="PF01535">
    <property type="entry name" value="PPR"/>
    <property type="match status" value="3"/>
</dbReference>
<feature type="repeat" description="PPR" evidence="2">
    <location>
        <begin position="452"/>
        <end position="482"/>
    </location>
</feature>
<dbReference type="PANTHER" id="PTHR47926">
    <property type="entry name" value="PENTATRICOPEPTIDE REPEAT-CONTAINING PROTEIN"/>
    <property type="match status" value="1"/>
</dbReference>
<dbReference type="Gene3D" id="1.25.40.10">
    <property type="entry name" value="Tetratricopeptide repeat domain"/>
    <property type="match status" value="5"/>
</dbReference>
<protein>
    <recommendedName>
        <fullName evidence="5">Pentatricopeptide repeat-containing protein</fullName>
    </recommendedName>
</protein>
<dbReference type="InterPro" id="IPR046849">
    <property type="entry name" value="E2_motif"/>
</dbReference>
<evidence type="ECO:0008006" key="5">
    <source>
        <dbReference type="Google" id="ProtNLM"/>
    </source>
</evidence>
<feature type="repeat" description="PPR" evidence="2">
    <location>
        <begin position="488"/>
        <end position="522"/>
    </location>
</feature>
<reference evidence="3" key="1">
    <citation type="submission" date="2021-01" db="EMBL/GenBank/DDBJ databases">
        <title>Adiantum capillus-veneris genome.</title>
        <authorList>
            <person name="Fang Y."/>
            <person name="Liao Q."/>
        </authorList>
    </citation>
    <scope>NUCLEOTIDE SEQUENCE</scope>
    <source>
        <strain evidence="3">H3</strain>
        <tissue evidence="3">Leaf</tissue>
    </source>
</reference>
<dbReference type="AlphaFoldDB" id="A0A9D4UFR4"/>
<dbReference type="GO" id="GO:0009451">
    <property type="term" value="P:RNA modification"/>
    <property type="evidence" value="ECO:0007669"/>
    <property type="project" value="InterPro"/>
</dbReference>
<dbReference type="EMBL" id="JABFUD020000018">
    <property type="protein sequence ID" value="KAI5066524.1"/>
    <property type="molecule type" value="Genomic_DNA"/>
</dbReference>
<dbReference type="PANTHER" id="PTHR47926:SF382">
    <property type="entry name" value="PENTACOTRIPEPTIDE-REPEAT REGION OF PRORP DOMAIN-CONTAINING PROTEIN"/>
    <property type="match status" value="1"/>
</dbReference>
<dbReference type="PROSITE" id="PS51257">
    <property type="entry name" value="PROKAR_LIPOPROTEIN"/>
    <property type="match status" value="1"/>
</dbReference>
<dbReference type="OrthoDB" id="185373at2759"/>
<name>A0A9D4UFR4_ADICA</name>
<dbReference type="Proteomes" id="UP000886520">
    <property type="component" value="Chromosome 18"/>
</dbReference>
<evidence type="ECO:0000313" key="4">
    <source>
        <dbReference type="Proteomes" id="UP000886520"/>
    </source>
</evidence>
<comment type="caution">
    <text evidence="3">The sequence shown here is derived from an EMBL/GenBank/DDBJ whole genome shotgun (WGS) entry which is preliminary data.</text>
</comment>
<keyword evidence="4" id="KW-1185">Reference proteome</keyword>
<dbReference type="SUPFAM" id="SSF48452">
    <property type="entry name" value="TPR-like"/>
    <property type="match status" value="1"/>
</dbReference>
<feature type="repeat" description="PPR" evidence="2">
    <location>
        <begin position="178"/>
        <end position="212"/>
    </location>
</feature>
<dbReference type="FunFam" id="1.25.40.10:FF:000344">
    <property type="entry name" value="Pentatricopeptide repeat-containing protein"/>
    <property type="match status" value="1"/>
</dbReference>
<dbReference type="InterPro" id="IPR011990">
    <property type="entry name" value="TPR-like_helical_dom_sf"/>
</dbReference>